<evidence type="ECO:0000256" key="4">
    <source>
        <dbReference type="ARBA" id="ARBA00023002"/>
    </source>
</evidence>
<dbReference type="Gene3D" id="3.60.130.10">
    <property type="entry name" value="Clavaminate synthase-like"/>
    <property type="match status" value="1"/>
</dbReference>
<organism evidence="7 8">
    <name type="scientific">Pseudallescheria apiosperma</name>
    <name type="common">Scedosporium apiospermum</name>
    <dbReference type="NCBI Taxonomy" id="563466"/>
    <lineage>
        <taxon>Eukaryota</taxon>
        <taxon>Fungi</taxon>
        <taxon>Dikarya</taxon>
        <taxon>Ascomycota</taxon>
        <taxon>Pezizomycotina</taxon>
        <taxon>Sordariomycetes</taxon>
        <taxon>Hypocreomycetidae</taxon>
        <taxon>Microascales</taxon>
        <taxon>Microascaceae</taxon>
        <taxon>Scedosporium</taxon>
    </lineage>
</organism>
<protein>
    <recommendedName>
        <fullName evidence="6">TauD/TfdA-like domain-containing protein</fullName>
    </recommendedName>
</protein>
<dbReference type="AlphaFoldDB" id="A0A084FYC4"/>
<dbReference type="KEGG" id="sapo:SAPIO_CDS9098"/>
<accession>A0A084FYC4</accession>
<gene>
    <name evidence="7" type="ORF">SAPIO_CDS9098</name>
</gene>
<dbReference type="InterPro" id="IPR051178">
    <property type="entry name" value="TfdA_dioxygenase"/>
</dbReference>
<dbReference type="RefSeq" id="XP_016639885.1">
    <property type="nucleotide sequence ID" value="XM_016790582.1"/>
</dbReference>
<keyword evidence="4" id="KW-0560">Oxidoreductase</keyword>
<evidence type="ECO:0000313" key="7">
    <source>
        <dbReference type="EMBL" id="KEZ40086.1"/>
    </source>
</evidence>
<dbReference type="PANTHER" id="PTHR43779">
    <property type="entry name" value="DIOXYGENASE RV0097-RELATED"/>
    <property type="match status" value="1"/>
</dbReference>
<dbReference type="HOGENOM" id="CLU_036005_2_0_1"/>
<name>A0A084FYC4_PSEDA</name>
<dbReference type="PANTHER" id="PTHR43779:SF3">
    <property type="entry name" value="(3R)-3-[(CARBOXYMETHYL)AMINO]FATTY ACID OXYGENASE_DECARBOXYLASE"/>
    <property type="match status" value="1"/>
</dbReference>
<comment type="caution">
    <text evidence="7">The sequence shown here is derived from an EMBL/GenBank/DDBJ whole genome shotgun (WGS) entry which is preliminary data.</text>
</comment>
<feature type="domain" description="TauD/TfdA-like" evidence="6">
    <location>
        <begin position="10"/>
        <end position="291"/>
    </location>
</feature>
<dbReference type="Pfam" id="PF02668">
    <property type="entry name" value="TauD"/>
    <property type="match status" value="1"/>
</dbReference>
<evidence type="ECO:0000259" key="6">
    <source>
        <dbReference type="Pfam" id="PF02668"/>
    </source>
</evidence>
<dbReference type="EMBL" id="JOWA01000132">
    <property type="protein sequence ID" value="KEZ40086.1"/>
    <property type="molecule type" value="Genomic_DNA"/>
</dbReference>
<dbReference type="SUPFAM" id="SSF51197">
    <property type="entry name" value="Clavaminate synthase-like"/>
    <property type="match status" value="1"/>
</dbReference>
<dbReference type="GO" id="GO:0051213">
    <property type="term" value="F:dioxygenase activity"/>
    <property type="evidence" value="ECO:0007669"/>
    <property type="project" value="UniProtKB-KW"/>
</dbReference>
<dbReference type="InterPro" id="IPR003819">
    <property type="entry name" value="TauD/TfdA-like"/>
</dbReference>
<dbReference type="Proteomes" id="UP000028545">
    <property type="component" value="Unassembled WGS sequence"/>
</dbReference>
<dbReference type="VEuPathDB" id="FungiDB:SAPIO_CDS9098"/>
<keyword evidence="2" id="KW-0479">Metal-binding</keyword>
<comment type="similarity">
    <text evidence="1">Belongs to the TfdA dioxygenase family.</text>
</comment>
<evidence type="ECO:0000313" key="8">
    <source>
        <dbReference type="Proteomes" id="UP000028545"/>
    </source>
</evidence>
<evidence type="ECO:0000256" key="3">
    <source>
        <dbReference type="ARBA" id="ARBA00022964"/>
    </source>
</evidence>
<reference evidence="7 8" key="1">
    <citation type="journal article" date="2014" name="Genome Announc.">
        <title>Draft genome sequence of the pathogenic fungus Scedosporium apiospermum.</title>
        <authorList>
            <person name="Vandeputte P."/>
            <person name="Ghamrawi S."/>
            <person name="Rechenmann M."/>
            <person name="Iltis A."/>
            <person name="Giraud S."/>
            <person name="Fleury M."/>
            <person name="Thornton C."/>
            <person name="Delhaes L."/>
            <person name="Meyer W."/>
            <person name="Papon N."/>
            <person name="Bouchara J.P."/>
        </authorList>
    </citation>
    <scope>NUCLEOTIDE SEQUENCE [LARGE SCALE GENOMIC DNA]</scope>
    <source>
        <strain evidence="7 8">IHEM 14462</strain>
    </source>
</reference>
<evidence type="ECO:0000256" key="1">
    <source>
        <dbReference type="ARBA" id="ARBA00005896"/>
    </source>
</evidence>
<proteinExistence type="inferred from homology"/>
<keyword evidence="8" id="KW-1185">Reference proteome</keyword>
<keyword evidence="5" id="KW-0408">Iron</keyword>
<dbReference type="OrthoDB" id="5818554at2759"/>
<evidence type="ECO:0000256" key="2">
    <source>
        <dbReference type="ARBA" id="ARBA00022723"/>
    </source>
</evidence>
<keyword evidence="3" id="KW-0223">Dioxygenase</keyword>
<dbReference type="GO" id="GO:0046872">
    <property type="term" value="F:metal ion binding"/>
    <property type="evidence" value="ECO:0007669"/>
    <property type="project" value="UniProtKB-KW"/>
</dbReference>
<dbReference type="InterPro" id="IPR042098">
    <property type="entry name" value="TauD-like_sf"/>
</dbReference>
<dbReference type="GeneID" id="27728170"/>
<sequence>MSEFKHFQAHPLHPTFAAELKGIDWPNITPETVSEIKAAVDKYGVCVLRDTGLDDEGHVALSRQFGDLDDIRRFIHPGRKMRYAHYELFDASNVDENNELLDLNSARAHANRGNGLFHSDSSYNPRRASYCLLRAAILPPPNTGGATQFADSRAAFASLPEPLKSTLLTEDYVGAHTYAQSRKLGSPEFFAELAPETFSMARHRITQLHEQSGRMTLYVGAHLHHIEGLGAKESDELRDYLKEWLAREEFRVTVEWKQPGDIVIWDNRSTVHRAMGGEFEGKFKRDLRRTTVHDDGLGAWGLNESGEGFPSFNMAEKKLGEVPQAAARIVAA</sequence>
<evidence type="ECO:0000256" key="5">
    <source>
        <dbReference type="ARBA" id="ARBA00023004"/>
    </source>
</evidence>